<dbReference type="InterPro" id="IPR029062">
    <property type="entry name" value="Class_I_gatase-like"/>
</dbReference>
<feature type="domain" description="Beta-galactosidase trimerisation" evidence="1">
    <location>
        <begin position="377"/>
        <end position="435"/>
    </location>
</feature>
<gene>
    <name evidence="2" type="ORF">A8806_12916</name>
</gene>
<dbReference type="OrthoDB" id="9780891at2"/>
<proteinExistence type="predicted"/>
<dbReference type="RefSeq" id="WP_109734033.1">
    <property type="nucleotide sequence ID" value="NZ_BAAACK010000017.1"/>
</dbReference>
<dbReference type="GO" id="GO:0005975">
    <property type="term" value="P:carbohydrate metabolic process"/>
    <property type="evidence" value="ECO:0007669"/>
    <property type="project" value="InterPro"/>
</dbReference>
<dbReference type="SUPFAM" id="SSF52317">
    <property type="entry name" value="Class I glutamine amidotransferase-like"/>
    <property type="match status" value="1"/>
</dbReference>
<dbReference type="GO" id="GO:0004565">
    <property type="term" value="F:beta-galactosidase activity"/>
    <property type="evidence" value="ECO:0007669"/>
    <property type="project" value="InterPro"/>
</dbReference>
<dbReference type="Pfam" id="PF14871">
    <property type="entry name" value="GHL6"/>
    <property type="match status" value="1"/>
</dbReference>
<organism evidence="2 3">
    <name type="scientific">Faecalicatena orotica</name>
    <dbReference type="NCBI Taxonomy" id="1544"/>
    <lineage>
        <taxon>Bacteria</taxon>
        <taxon>Bacillati</taxon>
        <taxon>Bacillota</taxon>
        <taxon>Clostridia</taxon>
        <taxon>Lachnospirales</taxon>
        <taxon>Lachnospiraceae</taxon>
        <taxon>Faecalicatena</taxon>
    </lineage>
</organism>
<dbReference type="AlphaFoldDB" id="A0A2Y9BPW1"/>
<accession>A0A2Y9BPW1</accession>
<dbReference type="Proteomes" id="UP000245845">
    <property type="component" value="Unassembled WGS sequence"/>
</dbReference>
<comment type="caution">
    <text evidence="2">The sequence shown here is derived from an EMBL/GenBank/DDBJ whole genome shotgun (WGS) entry which is preliminary data.</text>
</comment>
<evidence type="ECO:0000313" key="3">
    <source>
        <dbReference type="Proteomes" id="UP000245845"/>
    </source>
</evidence>
<dbReference type="InterPro" id="IPR028212">
    <property type="entry name" value="GHL6"/>
</dbReference>
<dbReference type="CDD" id="cd03143">
    <property type="entry name" value="A4_beta-galactosidase_middle_domain"/>
    <property type="match status" value="1"/>
</dbReference>
<protein>
    <submittedName>
        <fullName evidence="2">Beta-galactosidase-like protein</fullName>
    </submittedName>
</protein>
<dbReference type="Gene3D" id="3.20.20.80">
    <property type="entry name" value="Glycosidases"/>
    <property type="match status" value="1"/>
</dbReference>
<dbReference type="Gene3D" id="3.40.50.880">
    <property type="match status" value="1"/>
</dbReference>
<sequence length="667" mass="75608">MEETLKYRQVHLDFHTSGLIPDIGAEFDPEEFAETVEKAHVDSITCFARCHHGWLYYDSKAMPERIHPNLKRKNLLKEQIDACHKRNIKVPVYTTVQWDEKIAHEHYDWLCAEESGAPFRVSQLQPGFYRNICLNSPYVEFFKEHLRDIFDCLGEVDGLFLDILNIGPCCCNHCMDSMRKLGLNVEDEKVRYEFAQTVFDRFQAEITAFIHEIQPGCPVFYNVGFIGTQHRKNKDTFTHFEIESLPGGAWGYGHFPPTAMYARTLGLPMTGQTGRFHLDWGDFSSLRYLASLQYECFRALAYGCGCSIGDQLHPNGKMNKHTYELIGKVYKEVEEKEPWCKGAVPVTEAAVLAPMEFKGASSSFVVDELSGAVKFLNDICIQADVIDSQAEFEKYKLLILPDSIEPLSQEASAKIQAYVEQGGALISSYHSGIMQDGSTAAFLPADIKGDAEYSPDFIAMTGKVAAGIPDMEFVMYERGASLEPREGSDVLLETMVPYFNRTWEHYCSHRHTPCSYQYGPSALVQKGRVYQFAHPVFKIQEEYATEWVKQLLKNVVYEILGSPLVTHNGPSTLDLKLTHQPDQERYVLHALHYIPVRKAKKMEMVEDVIPLYGTEIAVRVDAPVESVTIVPGQKEIEYFSDEEAGKITFTVPEICGHEMIEIKGGKL</sequence>
<name>A0A2Y9BPW1_9FIRM</name>
<dbReference type="EMBL" id="QGDL01000029">
    <property type="protein sequence ID" value="PWJ17075.1"/>
    <property type="molecule type" value="Genomic_DNA"/>
</dbReference>
<evidence type="ECO:0000259" key="1">
    <source>
        <dbReference type="Pfam" id="PF08532"/>
    </source>
</evidence>
<dbReference type="SUPFAM" id="SSF51445">
    <property type="entry name" value="(Trans)glycosidases"/>
    <property type="match status" value="1"/>
</dbReference>
<reference evidence="2 3" key="1">
    <citation type="submission" date="2018-05" db="EMBL/GenBank/DDBJ databases">
        <title>The Hungate 1000. A catalogue of reference genomes from the rumen microbiome.</title>
        <authorList>
            <person name="Kelly W."/>
        </authorList>
    </citation>
    <scope>NUCLEOTIDE SEQUENCE [LARGE SCALE GENOMIC DNA]</scope>
    <source>
        <strain evidence="2 3">NLAE-zl-C242</strain>
    </source>
</reference>
<dbReference type="Pfam" id="PF08532">
    <property type="entry name" value="Glyco_hydro_42M"/>
    <property type="match status" value="1"/>
</dbReference>
<dbReference type="InterPro" id="IPR013738">
    <property type="entry name" value="Beta_galactosidase_Trimer"/>
</dbReference>
<keyword evidence="3" id="KW-1185">Reference proteome</keyword>
<dbReference type="InterPro" id="IPR017853">
    <property type="entry name" value="GH"/>
</dbReference>
<evidence type="ECO:0000313" key="2">
    <source>
        <dbReference type="EMBL" id="PWJ17075.1"/>
    </source>
</evidence>